<name>A0A2Z4Y5A8_SUMC1</name>
<dbReference type="KEGG" id="schv:BRCON_0838"/>
<accession>A0A2Z4Y5A8</accession>
<dbReference type="Pfam" id="PF13439">
    <property type="entry name" value="Glyco_transf_4"/>
    <property type="match status" value="1"/>
</dbReference>
<feature type="domain" description="Glycosyl transferase family 1" evidence="1">
    <location>
        <begin position="192"/>
        <end position="356"/>
    </location>
</feature>
<organism evidence="3 4">
    <name type="scientific">Sumerlaea chitinivorans</name>
    <dbReference type="NCBI Taxonomy" id="2250252"/>
    <lineage>
        <taxon>Bacteria</taxon>
        <taxon>Candidatus Sumerlaeota</taxon>
        <taxon>Candidatus Sumerlaeia</taxon>
        <taxon>Candidatus Sumerlaeales</taxon>
        <taxon>Candidatus Sumerlaeaceae</taxon>
        <taxon>Candidatus Sumerlaea</taxon>
    </lineage>
</organism>
<dbReference type="Pfam" id="PF00534">
    <property type="entry name" value="Glycos_transf_1"/>
    <property type="match status" value="1"/>
</dbReference>
<dbReference type="EMBL" id="CP030759">
    <property type="protein sequence ID" value="AXA35615.1"/>
    <property type="molecule type" value="Genomic_DNA"/>
</dbReference>
<evidence type="ECO:0000259" key="1">
    <source>
        <dbReference type="Pfam" id="PF00534"/>
    </source>
</evidence>
<dbReference type="GO" id="GO:0071793">
    <property type="term" value="P:bacillithiol biosynthetic process"/>
    <property type="evidence" value="ECO:0007669"/>
    <property type="project" value="InterPro"/>
</dbReference>
<dbReference type="PANTHER" id="PTHR12526">
    <property type="entry name" value="GLYCOSYLTRANSFERASE"/>
    <property type="match status" value="1"/>
</dbReference>
<evidence type="ECO:0000259" key="2">
    <source>
        <dbReference type="Pfam" id="PF13439"/>
    </source>
</evidence>
<sequence>MAPLPKIGIACFGSYGGSGVVATELGRALAKRGYEVHFLSNQLPFRLLSTEAPENIYYHEVETVYYDALPHRSYGLELASRILRVAEEHSLNVLHAHYAVPHAISALLAKLILLPRELHVVTTLHGTDITLVGVSPSYYELTRWAIEHSDAVTCVSKWLRDRTLQEFKITRPPLVVYNFVDMARFKKTRSDRLFRSYFADEDEKIILHVSNFRPVKRIPDAIRAFALVLKKLPARLLLLGDGPERDACAQLVHELGISRYTLFLGKQHPIEKFYSIADLLMMPSEYESFGMAALEASAAGVPVICTGGSGLAEVVVDGITGFLCEVGNAEMLAARAIEVLSNPQLARQMGNAARRRAATCFNLNKIISQYERIYHALLAGQELPSDPQDCTG</sequence>
<dbReference type="NCBIfam" id="TIGR03999">
    <property type="entry name" value="thiol_BshA"/>
    <property type="match status" value="1"/>
</dbReference>
<dbReference type="InterPro" id="IPR028098">
    <property type="entry name" value="Glyco_trans_4-like_N"/>
</dbReference>
<reference evidence="3 4" key="1">
    <citation type="submission" date="2018-05" db="EMBL/GenBank/DDBJ databases">
        <title>A metagenomic window into the 2 km-deep terrestrial subsurface aquifer revealed taxonomically and functionally diverse microbial community comprising novel uncultured bacterial lineages.</title>
        <authorList>
            <person name="Kadnikov V.V."/>
            <person name="Mardanov A.V."/>
            <person name="Beletsky A.V."/>
            <person name="Banks D."/>
            <person name="Pimenov N.V."/>
            <person name="Frank Y.A."/>
            <person name="Karnachuk O.V."/>
            <person name="Ravin N.V."/>
        </authorList>
    </citation>
    <scope>NUCLEOTIDE SEQUENCE [LARGE SCALE GENOMIC DNA]</scope>
    <source>
        <strain evidence="3">BY</strain>
    </source>
</reference>
<evidence type="ECO:0000313" key="3">
    <source>
        <dbReference type="EMBL" id="AXA35615.1"/>
    </source>
</evidence>
<keyword evidence="3" id="KW-0808">Transferase</keyword>
<protein>
    <submittedName>
        <fullName evidence="3">Glycosyl transferase, group 1 family protein</fullName>
    </submittedName>
</protein>
<dbReference type="InterPro" id="IPR001296">
    <property type="entry name" value="Glyco_trans_1"/>
</dbReference>
<dbReference type="Proteomes" id="UP000262583">
    <property type="component" value="Chromosome"/>
</dbReference>
<proteinExistence type="predicted"/>
<feature type="domain" description="Glycosyltransferase subfamily 4-like N-terminal" evidence="2">
    <location>
        <begin position="15"/>
        <end position="184"/>
    </location>
</feature>
<dbReference type="SUPFAM" id="SSF53756">
    <property type="entry name" value="UDP-Glycosyltransferase/glycogen phosphorylase"/>
    <property type="match status" value="1"/>
</dbReference>
<dbReference type="InterPro" id="IPR023881">
    <property type="entry name" value="Thiol_BshA"/>
</dbReference>
<dbReference type="Gene3D" id="3.40.50.2000">
    <property type="entry name" value="Glycogen Phosphorylase B"/>
    <property type="match status" value="2"/>
</dbReference>
<gene>
    <name evidence="3" type="ORF">BRCON_0838</name>
</gene>
<dbReference type="AlphaFoldDB" id="A0A2Z4Y5A8"/>
<evidence type="ECO:0000313" key="4">
    <source>
        <dbReference type="Proteomes" id="UP000262583"/>
    </source>
</evidence>
<dbReference type="GO" id="GO:0016757">
    <property type="term" value="F:glycosyltransferase activity"/>
    <property type="evidence" value="ECO:0007669"/>
    <property type="project" value="InterPro"/>
</dbReference>
<dbReference type="PANTHER" id="PTHR12526:SF599">
    <property type="entry name" value="N-ACETYL-ALPHA-D-GLUCOSAMINYL L-MALATE SYNTHASE"/>
    <property type="match status" value="1"/>
</dbReference>